<keyword evidence="8" id="KW-0547">Nucleotide-binding</keyword>
<keyword evidence="13 14" id="KW-0472">Membrane</keyword>
<evidence type="ECO:0000256" key="10">
    <source>
        <dbReference type="ARBA" id="ARBA00022840"/>
    </source>
</evidence>
<keyword evidence="12" id="KW-0902">Two-component regulatory system</keyword>
<dbReference type="SMART" id="SM00387">
    <property type="entry name" value="HATPase_c"/>
    <property type="match status" value="1"/>
</dbReference>
<evidence type="ECO:0000256" key="3">
    <source>
        <dbReference type="ARBA" id="ARBA00012438"/>
    </source>
</evidence>
<protein>
    <recommendedName>
        <fullName evidence="3">histidine kinase</fullName>
        <ecNumber evidence="3">2.7.13.3</ecNumber>
    </recommendedName>
</protein>
<dbReference type="SMART" id="SM00304">
    <property type="entry name" value="HAMP"/>
    <property type="match status" value="1"/>
</dbReference>
<accession>A0ABT3SSG1</accession>
<dbReference type="CDD" id="cd00082">
    <property type="entry name" value="HisKA"/>
    <property type="match status" value="1"/>
</dbReference>
<comment type="caution">
    <text evidence="17">The sequence shown here is derived from an EMBL/GenBank/DDBJ whole genome shotgun (WGS) entry which is preliminary data.</text>
</comment>
<keyword evidence="5" id="KW-0597">Phosphoprotein</keyword>
<evidence type="ECO:0000256" key="13">
    <source>
        <dbReference type="ARBA" id="ARBA00023136"/>
    </source>
</evidence>
<dbReference type="Proteomes" id="UP001143307">
    <property type="component" value="Unassembled WGS sequence"/>
</dbReference>
<sequence>MAVTRVRGSIFIKIFLGFWLVSIAVLGSWLLADSYIETLPAPEQQHRPPQDPPQRFVLRLIYAMQNTPAEQLPAIIEKAKSKHDINVWLLDRQGRDLLEQRVPAKVATVANQLRGRKRRAFARHREGPLIAHSVNLFDGSPRRMVMMFPKPNHQIIGLLIANNWLRLLLAILVSGLICYALSRMTTNRLRDLRHASRKLADGDLHTRIHVRDHGGDETDELARDFNTMARQLETRMREQKQLLSDVSHELRSPLARMRVALALAMEDEHLRLDLLGRMDNETVRLEDLIAQLLSTQENSLPLDKHVDLIALLYQLCDDACFEGNQTAKKVTLSTGLAEAIVASSGDLLHKSFENIIRNALQHTPEESEVRVQVIDTAGSYQVSIEDCGPGVKEQDLQRIFDEFYRVDSARSRDAGGYGLGLSIAHRAIVQHGGALTAENTRKGLKVIARIPK</sequence>
<keyword evidence="4" id="KW-1003">Cell membrane</keyword>
<dbReference type="Gene3D" id="3.30.450.160">
    <property type="match status" value="1"/>
</dbReference>
<dbReference type="CDD" id="cd06225">
    <property type="entry name" value="HAMP"/>
    <property type="match status" value="1"/>
</dbReference>
<feature type="domain" description="HAMP" evidence="16">
    <location>
        <begin position="183"/>
        <end position="237"/>
    </location>
</feature>
<dbReference type="InterPro" id="IPR003594">
    <property type="entry name" value="HATPase_dom"/>
</dbReference>
<dbReference type="PRINTS" id="PR00344">
    <property type="entry name" value="BCTRLSENSOR"/>
</dbReference>
<reference evidence="17" key="1">
    <citation type="submission" date="2019-02" db="EMBL/GenBank/DDBJ databases">
        <authorList>
            <person name="Li S.-H."/>
        </authorList>
    </citation>
    <scope>NUCLEOTIDE SEQUENCE</scope>
    <source>
        <strain evidence="17">IMCC8485</strain>
    </source>
</reference>
<evidence type="ECO:0000256" key="4">
    <source>
        <dbReference type="ARBA" id="ARBA00022475"/>
    </source>
</evidence>
<evidence type="ECO:0000256" key="14">
    <source>
        <dbReference type="SAM" id="Phobius"/>
    </source>
</evidence>
<evidence type="ECO:0000256" key="6">
    <source>
        <dbReference type="ARBA" id="ARBA00022679"/>
    </source>
</evidence>
<dbReference type="PROSITE" id="PS50109">
    <property type="entry name" value="HIS_KIN"/>
    <property type="match status" value="1"/>
</dbReference>
<evidence type="ECO:0000256" key="11">
    <source>
        <dbReference type="ARBA" id="ARBA00022989"/>
    </source>
</evidence>
<dbReference type="PANTHER" id="PTHR45528:SF1">
    <property type="entry name" value="SENSOR HISTIDINE KINASE CPXA"/>
    <property type="match status" value="1"/>
</dbReference>
<keyword evidence="9" id="KW-0418">Kinase</keyword>
<evidence type="ECO:0000256" key="5">
    <source>
        <dbReference type="ARBA" id="ARBA00022553"/>
    </source>
</evidence>
<proteinExistence type="predicted"/>
<dbReference type="Gene3D" id="1.10.287.130">
    <property type="match status" value="1"/>
</dbReference>
<dbReference type="InterPro" id="IPR050398">
    <property type="entry name" value="HssS/ArlS-like"/>
</dbReference>
<dbReference type="PROSITE" id="PS50885">
    <property type="entry name" value="HAMP"/>
    <property type="match status" value="1"/>
</dbReference>
<keyword evidence="6" id="KW-0808">Transferase</keyword>
<dbReference type="InterPro" id="IPR005467">
    <property type="entry name" value="His_kinase_dom"/>
</dbReference>
<dbReference type="Pfam" id="PF18225">
    <property type="entry name" value="AbfS_sensor"/>
    <property type="match status" value="1"/>
</dbReference>
<dbReference type="Pfam" id="PF00512">
    <property type="entry name" value="HisKA"/>
    <property type="match status" value="1"/>
</dbReference>
<dbReference type="InterPro" id="IPR036097">
    <property type="entry name" value="HisK_dim/P_sf"/>
</dbReference>
<evidence type="ECO:0000256" key="8">
    <source>
        <dbReference type="ARBA" id="ARBA00022741"/>
    </source>
</evidence>
<dbReference type="SMART" id="SM00388">
    <property type="entry name" value="HisKA"/>
    <property type="match status" value="1"/>
</dbReference>
<evidence type="ECO:0000313" key="18">
    <source>
        <dbReference type="Proteomes" id="UP001143307"/>
    </source>
</evidence>
<dbReference type="EMBL" id="SHNP01000001">
    <property type="protein sequence ID" value="MCX2972918.1"/>
    <property type="molecule type" value="Genomic_DNA"/>
</dbReference>
<comment type="catalytic activity">
    <reaction evidence="1">
        <text>ATP + protein L-histidine = ADP + protein N-phospho-L-histidine.</text>
        <dbReference type="EC" id="2.7.13.3"/>
    </reaction>
</comment>
<organism evidence="17 18">
    <name type="scientific">Candidatus Seongchinamella marina</name>
    <dbReference type="NCBI Taxonomy" id="2518990"/>
    <lineage>
        <taxon>Bacteria</taxon>
        <taxon>Pseudomonadati</taxon>
        <taxon>Pseudomonadota</taxon>
        <taxon>Gammaproteobacteria</taxon>
        <taxon>Cellvibrionales</taxon>
        <taxon>Halieaceae</taxon>
        <taxon>Seongchinamella</taxon>
    </lineage>
</organism>
<name>A0ABT3SSG1_9GAMM</name>
<dbReference type="SUPFAM" id="SSF158472">
    <property type="entry name" value="HAMP domain-like"/>
    <property type="match status" value="1"/>
</dbReference>
<feature type="transmembrane region" description="Helical" evidence="14">
    <location>
        <begin position="12"/>
        <end position="32"/>
    </location>
</feature>
<dbReference type="Pfam" id="PF02518">
    <property type="entry name" value="HATPase_c"/>
    <property type="match status" value="1"/>
</dbReference>
<dbReference type="PANTHER" id="PTHR45528">
    <property type="entry name" value="SENSOR HISTIDINE KINASE CPXA"/>
    <property type="match status" value="1"/>
</dbReference>
<dbReference type="Gene3D" id="3.30.565.10">
    <property type="entry name" value="Histidine kinase-like ATPase, C-terminal domain"/>
    <property type="match status" value="1"/>
</dbReference>
<evidence type="ECO:0000256" key="9">
    <source>
        <dbReference type="ARBA" id="ARBA00022777"/>
    </source>
</evidence>
<dbReference type="Pfam" id="PF00672">
    <property type="entry name" value="HAMP"/>
    <property type="match status" value="1"/>
</dbReference>
<evidence type="ECO:0000256" key="2">
    <source>
        <dbReference type="ARBA" id="ARBA00004651"/>
    </source>
</evidence>
<dbReference type="InterPro" id="IPR003660">
    <property type="entry name" value="HAMP_dom"/>
</dbReference>
<feature type="domain" description="Histidine kinase" evidence="15">
    <location>
        <begin position="245"/>
        <end position="452"/>
    </location>
</feature>
<dbReference type="InterPro" id="IPR004358">
    <property type="entry name" value="Sig_transdc_His_kin-like_C"/>
</dbReference>
<evidence type="ECO:0000256" key="1">
    <source>
        <dbReference type="ARBA" id="ARBA00000085"/>
    </source>
</evidence>
<evidence type="ECO:0000256" key="7">
    <source>
        <dbReference type="ARBA" id="ARBA00022692"/>
    </source>
</evidence>
<keyword evidence="18" id="KW-1185">Reference proteome</keyword>
<dbReference type="EC" id="2.7.13.3" evidence="3"/>
<dbReference type="InterPro" id="IPR036890">
    <property type="entry name" value="HATPase_C_sf"/>
</dbReference>
<dbReference type="Gene3D" id="6.10.340.10">
    <property type="match status" value="1"/>
</dbReference>
<evidence type="ECO:0000259" key="15">
    <source>
        <dbReference type="PROSITE" id="PS50109"/>
    </source>
</evidence>
<keyword evidence="7 14" id="KW-0812">Transmembrane</keyword>
<comment type="subcellular location">
    <subcellularLocation>
        <location evidence="2">Cell membrane</location>
        <topology evidence="2">Multi-pass membrane protein</topology>
    </subcellularLocation>
</comment>
<dbReference type="InterPro" id="IPR003661">
    <property type="entry name" value="HisK_dim/P_dom"/>
</dbReference>
<feature type="transmembrane region" description="Helical" evidence="14">
    <location>
        <begin position="155"/>
        <end position="181"/>
    </location>
</feature>
<evidence type="ECO:0000313" key="17">
    <source>
        <dbReference type="EMBL" id="MCX2972918.1"/>
    </source>
</evidence>
<dbReference type="SUPFAM" id="SSF55874">
    <property type="entry name" value="ATPase domain of HSP90 chaperone/DNA topoisomerase II/histidine kinase"/>
    <property type="match status" value="1"/>
</dbReference>
<dbReference type="SUPFAM" id="SSF47384">
    <property type="entry name" value="Homodimeric domain of signal transducing histidine kinase"/>
    <property type="match status" value="1"/>
</dbReference>
<keyword evidence="11 14" id="KW-1133">Transmembrane helix</keyword>
<evidence type="ECO:0000256" key="12">
    <source>
        <dbReference type="ARBA" id="ARBA00023012"/>
    </source>
</evidence>
<evidence type="ECO:0000259" key="16">
    <source>
        <dbReference type="PROSITE" id="PS50885"/>
    </source>
</evidence>
<dbReference type="InterPro" id="IPR041124">
    <property type="entry name" value="AbfS_sensor"/>
</dbReference>
<gene>
    <name evidence="17" type="ORF">EYC87_04870</name>
</gene>
<keyword evidence="10" id="KW-0067">ATP-binding</keyword>